<feature type="transmembrane region" description="Helical" evidence="4">
    <location>
        <begin position="261"/>
        <end position="282"/>
    </location>
</feature>
<gene>
    <name evidence="6" type="ORF">HF200_27845</name>
</gene>
<dbReference type="EMBL" id="JAAXMD010000371">
    <property type="protein sequence ID" value="NKQ28107.1"/>
    <property type="molecule type" value="Genomic_DNA"/>
</dbReference>
<accession>A0ABX1IRX7</accession>
<dbReference type="Pfam" id="PF05977">
    <property type="entry name" value="MFS_3"/>
    <property type="match status" value="1"/>
</dbReference>
<keyword evidence="4" id="KW-0472">Membrane</keyword>
<evidence type="ECO:0000256" key="4">
    <source>
        <dbReference type="SAM" id="Phobius"/>
    </source>
</evidence>
<dbReference type="Gene3D" id="3.20.20.80">
    <property type="entry name" value="Glycosidases"/>
    <property type="match status" value="1"/>
</dbReference>
<keyword evidence="2" id="KW-1003">Cell membrane</keyword>
<dbReference type="InterPro" id="IPR036259">
    <property type="entry name" value="MFS_trans_sf"/>
</dbReference>
<evidence type="ECO:0000259" key="5">
    <source>
        <dbReference type="PROSITE" id="PS51910"/>
    </source>
</evidence>
<feature type="compositionally biased region" description="Low complexity" evidence="3">
    <location>
        <begin position="404"/>
        <end position="426"/>
    </location>
</feature>
<comment type="caution">
    <text evidence="6">The sequence shown here is derived from an EMBL/GenBank/DDBJ whole genome shotgun (WGS) entry which is preliminary data.</text>
</comment>
<feature type="region of interest" description="Disordered" evidence="3">
    <location>
        <begin position="403"/>
        <end position="468"/>
    </location>
</feature>
<dbReference type="PANTHER" id="PTHR42976:SF1">
    <property type="entry name" value="GH18 DOMAIN-CONTAINING PROTEIN-RELATED"/>
    <property type="match status" value="1"/>
</dbReference>
<dbReference type="Proteomes" id="UP000744032">
    <property type="component" value="Unassembled WGS sequence"/>
</dbReference>
<dbReference type="PROSITE" id="PS51910">
    <property type="entry name" value="GH18_2"/>
    <property type="match status" value="1"/>
</dbReference>
<keyword evidence="1" id="KW-0813">Transport</keyword>
<evidence type="ECO:0000256" key="2">
    <source>
        <dbReference type="ARBA" id="ARBA00022475"/>
    </source>
</evidence>
<dbReference type="SUPFAM" id="SSF103473">
    <property type="entry name" value="MFS general substrate transporter"/>
    <property type="match status" value="1"/>
</dbReference>
<feature type="transmembrane region" description="Helical" evidence="4">
    <location>
        <begin position="21"/>
        <end position="45"/>
    </location>
</feature>
<evidence type="ECO:0000313" key="6">
    <source>
        <dbReference type="EMBL" id="NKQ28107.1"/>
    </source>
</evidence>
<protein>
    <submittedName>
        <fullName evidence="6">MFS transporter</fullName>
    </submittedName>
</protein>
<sequence>MRLAGTLLDLRPLRTSPVFRRLLFGRTVSTLGGFMTMVTVLYQVWDTTHSAVWSGAVGVAQALPMVGVGLFAGAWVDRADRRRVYLGTTVGQAVCSALLAVQGFTGHVPVVLVLALVAVQASFAAVSAPAAGVFVPRLLPKDQVAAGLALHQVTGQAMMLLGPAVAGLVLGWWGIGVCYLFDALSFGLSFYGAFGLPALPPQGEGARPGLHGVLDGLRFLTGHRVVRGALVTDLAATLLSMPVSLFPLVNTERFGGDPRTLGLFLSALAVGGVTATALSGAVTRRGRPGPVMLCASGTWGLALAGFGLTTSAWAGLAMLVLAGAADAVAVLSRSTIVQTVTPDALLGRVTAAELVVGQAGPHLGNLRAGLVAGWSSGATALVTGGLLCLAAVTAVGASTPELRGAAPAGPGPDTGAPADTTGALPGQHRSVGEAGPTGDAAIPGPSPATAPASPTPTASPSQSSGTGTTANAGFAPYVDTSLYPAFDLIGAANATGVKNYNLAFVTDGGGCTPKWGGVTDLASDGVASQIGALRAKGGDVRVSFGGASGSELGTTCGSADALAAAYGKVVDAYKLTKVDFDVEGGALPNAAANTRRAQAIATLQRQHPGLDVSFTLPVMPEGLTQDGVNLLADAKKNGVKISAVNIMAMDYGPAYSGDMGSYAEQAATATQAQIKSVLQLSDSAAWKAVAVTPMIGVNDVASEVFKVDDAAQLVTFAKAKGLGWLSMWSATRDKQCAGGAKGTADATCSSIVQEPSAFSKAFAAFD</sequence>
<organism evidence="6 7">
    <name type="scientific">Streptomyces galbus</name>
    <dbReference type="NCBI Taxonomy" id="33898"/>
    <lineage>
        <taxon>Bacteria</taxon>
        <taxon>Bacillati</taxon>
        <taxon>Actinomycetota</taxon>
        <taxon>Actinomycetes</taxon>
        <taxon>Kitasatosporales</taxon>
        <taxon>Streptomycetaceae</taxon>
        <taxon>Streptomyces</taxon>
    </lineage>
</organism>
<feature type="domain" description="GH18" evidence="5">
    <location>
        <begin position="472"/>
        <end position="755"/>
    </location>
</feature>
<name>A0ABX1IRX7_STRGB</name>
<dbReference type="InterPro" id="IPR010290">
    <property type="entry name" value="TM_effector"/>
</dbReference>
<evidence type="ECO:0000313" key="7">
    <source>
        <dbReference type="Proteomes" id="UP000744032"/>
    </source>
</evidence>
<dbReference type="SUPFAM" id="SSF51445">
    <property type="entry name" value="(Trans)glycosidases"/>
    <property type="match status" value="1"/>
</dbReference>
<proteinExistence type="predicted"/>
<reference evidence="6 7" key="1">
    <citation type="submission" date="2020-04" db="EMBL/GenBank/DDBJ databases">
        <title>Genome sequence of Streptomyces galbus strain I339.</title>
        <authorList>
            <person name="Silva E.A.N."/>
            <person name="Merces M."/>
            <person name="Castelo Branco A.P.O.T."/>
            <person name="Vasconcelos P.C."/>
            <person name="Costa N.P."/>
            <person name="Marinho G.C.S."/>
            <person name="Oliveira C.J.B."/>
            <person name="Araujo D."/>
            <person name="Rodrigues Junior V.S."/>
            <person name="Almeida R."/>
            <person name="Silva Filho U.R."/>
            <person name="Andrade A.S.A."/>
            <person name="Cibulski S.P."/>
        </authorList>
    </citation>
    <scope>NUCLEOTIDE SEQUENCE [LARGE SCALE GENOMIC DNA]</scope>
    <source>
        <strain evidence="6 7">I339</strain>
    </source>
</reference>
<dbReference type="PANTHER" id="PTHR42976">
    <property type="entry name" value="BIFUNCTIONAL CHITINASE/LYSOZYME-RELATED"/>
    <property type="match status" value="1"/>
</dbReference>
<feature type="transmembrane region" description="Helical" evidence="4">
    <location>
        <begin position="51"/>
        <end position="72"/>
    </location>
</feature>
<evidence type="ECO:0000256" key="3">
    <source>
        <dbReference type="SAM" id="MobiDB-lite"/>
    </source>
</evidence>
<feature type="transmembrane region" description="Helical" evidence="4">
    <location>
        <begin position="289"/>
        <end position="306"/>
    </location>
</feature>
<feature type="compositionally biased region" description="Low complexity" evidence="3">
    <location>
        <begin position="440"/>
        <end position="468"/>
    </location>
</feature>
<dbReference type="Gene3D" id="1.20.1250.20">
    <property type="entry name" value="MFS general substrate transporter like domains"/>
    <property type="match status" value="1"/>
</dbReference>
<dbReference type="CDD" id="cd06173">
    <property type="entry name" value="MFS_MefA_like"/>
    <property type="match status" value="1"/>
</dbReference>
<keyword evidence="4" id="KW-0812">Transmembrane</keyword>
<dbReference type="CDD" id="cd06543">
    <property type="entry name" value="GH18_PF-ChiA-like"/>
    <property type="match status" value="1"/>
</dbReference>
<feature type="transmembrane region" description="Helical" evidence="4">
    <location>
        <begin position="148"/>
        <end position="173"/>
    </location>
</feature>
<dbReference type="InterPro" id="IPR001223">
    <property type="entry name" value="Glyco_hydro18_cat"/>
</dbReference>
<evidence type="ECO:0000256" key="1">
    <source>
        <dbReference type="ARBA" id="ARBA00022448"/>
    </source>
</evidence>
<keyword evidence="7" id="KW-1185">Reference proteome</keyword>
<keyword evidence="4" id="KW-1133">Transmembrane helix</keyword>
<dbReference type="InterPro" id="IPR017853">
    <property type="entry name" value="GH"/>
</dbReference>
<feature type="transmembrane region" description="Helical" evidence="4">
    <location>
        <begin position="228"/>
        <end position="249"/>
    </location>
</feature>
<dbReference type="InterPro" id="IPR052750">
    <property type="entry name" value="GH18_Chitinase"/>
</dbReference>